<gene>
    <name evidence="4" type="primary">LOC108864506</name>
</gene>
<feature type="compositionally biased region" description="Polar residues" evidence="1">
    <location>
        <begin position="198"/>
        <end position="213"/>
    </location>
</feature>
<feature type="compositionally biased region" description="Acidic residues" evidence="1">
    <location>
        <begin position="535"/>
        <end position="546"/>
    </location>
</feature>
<dbReference type="Proteomes" id="UP000694867">
    <property type="component" value="Unplaced"/>
</dbReference>
<feature type="region of interest" description="Disordered" evidence="1">
    <location>
        <begin position="433"/>
        <end position="470"/>
    </location>
</feature>
<keyword evidence="2" id="KW-0812">Transmembrane</keyword>
<sequence>MRPVVGRPMVARPVMSNVQRPVYVGQSAAPVRVQAPLPLPFPQLNSNAGRLPDIELRTQERRNYKQEFQEMKKPLLKILNSGAKIALQKVLQKASEPKDPTAQKTKGSQVGLEEVINGAEVILRHYLELKNLKNKTGSTPQTRADNFRRASATESNLFSKTTKQAKSEIHTSSTTGRPSAPMSATTTTTRRSQSAKSPRTTIKSNMSEGSTDQPTEDNTHVRSTAVPNLLSPWQSSNLLNLIKNSPLYNSIQSSVSKSSSQVNWKAANVSLVNAKIVNDTKGRRMGYIPSAWYSEDSDEISRQSTTKFSLTSLDGSSSSAAGTTPASRQTSRSDTALGGGEASTEGVISSSEETPISAEGTVMSTKSRPVDSSSEEVSRVVVLGQGSAKPLLYSSSDEVRSAEVPLWVLTTRKPTHSFGFGHSVVINNHRAPSQNGVKRRRTTTTTRKPTTLSIDNSPSESLLFSSTTPATSNSRFPLEVFDSDDFNTTIVHQNIITIAKPTRPFVIHPTEKYVTQSSPAEGNSHGSSAASPEDPIAEWDESDEDSFSNRIPQESNLAPSRVKAPSTTTPMPHPNPSALTHSHHHKKKQPSKKVSQAESSAVAEATTSKPWVANSEAQYANKPITQVPAILNPIGSVIQLFPNSVFRILQTIGGLVFALPTLLTFGFMAAMLMV</sequence>
<reference evidence="4" key="1">
    <citation type="submission" date="2025-08" db="UniProtKB">
        <authorList>
            <consortium name="RefSeq"/>
        </authorList>
    </citation>
    <scope>IDENTIFICATION</scope>
</reference>
<keyword evidence="2" id="KW-1133">Transmembrane helix</keyword>
<evidence type="ECO:0000313" key="3">
    <source>
        <dbReference type="Proteomes" id="UP000694867"/>
    </source>
</evidence>
<evidence type="ECO:0000256" key="1">
    <source>
        <dbReference type="SAM" id="MobiDB-lite"/>
    </source>
</evidence>
<dbReference type="GeneID" id="108864506"/>
<feature type="compositionally biased region" description="Polar residues" evidence="1">
    <location>
        <begin position="548"/>
        <end position="558"/>
    </location>
</feature>
<feature type="compositionally biased region" description="Polar residues" evidence="1">
    <location>
        <begin position="134"/>
        <end position="144"/>
    </location>
</feature>
<feature type="region of interest" description="Disordered" evidence="1">
    <location>
        <begin position="305"/>
        <end position="373"/>
    </location>
</feature>
<keyword evidence="3" id="KW-1185">Reference proteome</keyword>
<accession>A0AAJ7L5T9</accession>
<dbReference type="KEGG" id="goe:108864506"/>
<feature type="compositionally biased region" description="Basic residues" evidence="1">
    <location>
        <begin position="581"/>
        <end position="591"/>
    </location>
</feature>
<feature type="transmembrane region" description="Helical" evidence="2">
    <location>
        <begin position="652"/>
        <end position="673"/>
    </location>
</feature>
<protein>
    <submittedName>
        <fullName evidence="4">Endochitinase A-like</fullName>
    </submittedName>
</protein>
<feature type="compositionally biased region" description="Polar residues" evidence="1">
    <location>
        <begin position="515"/>
        <end position="530"/>
    </location>
</feature>
<evidence type="ECO:0000313" key="4">
    <source>
        <dbReference type="RefSeq" id="XP_018495805.1"/>
    </source>
</evidence>
<organism evidence="3 4">
    <name type="scientific">Galendromus occidentalis</name>
    <name type="common">western predatory mite</name>
    <dbReference type="NCBI Taxonomy" id="34638"/>
    <lineage>
        <taxon>Eukaryota</taxon>
        <taxon>Metazoa</taxon>
        <taxon>Ecdysozoa</taxon>
        <taxon>Arthropoda</taxon>
        <taxon>Chelicerata</taxon>
        <taxon>Arachnida</taxon>
        <taxon>Acari</taxon>
        <taxon>Parasitiformes</taxon>
        <taxon>Mesostigmata</taxon>
        <taxon>Gamasina</taxon>
        <taxon>Phytoseioidea</taxon>
        <taxon>Phytoseiidae</taxon>
        <taxon>Typhlodrominae</taxon>
        <taxon>Galendromus</taxon>
    </lineage>
</organism>
<feature type="compositionally biased region" description="Polar residues" evidence="1">
    <location>
        <begin position="152"/>
        <end position="176"/>
    </location>
</feature>
<feature type="compositionally biased region" description="Low complexity" evidence="1">
    <location>
        <begin position="177"/>
        <end position="197"/>
    </location>
</feature>
<feature type="region of interest" description="Disordered" evidence="1">
    <location>
        <begin position="515"/>
        <end position="607"/>
    </location>
</feature>
<feature type="compositionally biased region" description="Low complexity" evidence="1">
    <location>
        <begin position="592"/>
        <end position="607"/>
    </location>
</feature>
<feature type="region of interest" description="Disordered" evidence="1">
    <location>
        <begin position="134"/>
        <end position="219"/>
    </location>
</feature>
<keyword evidence="2" id="KW-0472">Membrane</keyword>
<evidence type="ECO:0000256" key="2">
    <source>
        <dbReference type="SAM" id="Phobius"/>
    </source>
</evidence>
<proteinExistence type="predicted"/>
<feature type="compositionally biased region" description="Low complexity" evidence="1">
    <location>
        <begin position="309"/>
        <end position="327"/>
    </location>
</feature>
<dbReference type="AlphaFoldDB" id="A0AAJ7L5T9"/>
<dbReference type="RefSeq" id="XP_018495805.1">
    <property type="nucleotide sequence ID" value="XM_018640289.1"/>
</dbReference>
<feature type="compositionally biased region" description="Polar residues" evidence="1">
    <location>
        <begin position="452"/>
        <end position="470"/>
    </location>
</feature>
<name>A0AAJ7L5T9_9ACAR</name>